<evidence type="ECO:0000313" key="3">
    <source>
        <dbReference type="Proteomes" id="UP000313359"/>
    </source>
</evidence>
<evidence type="ECO:0000313" key="2">
    <source>
        <dbReference type="EMBL" id="RPD65189.1"/>
    </source>
</evidence>
<accession>A0A5C2SQ15</accession>
<dbReference type="Pfam" id="PF12937">
    <property type="entry name" value="F-box-like"/>
    <property type="match status" value="1"/>
</dbReference>
<dbReference type="OrthoDB" id="2758786at2759"/>
<dbReference type="Proteomes" id="UP000313359">
    <property type="component" value="Unassembled WGS sequence"/>
</dbReference>
<dbReference type="EMBL" id="ML122252">
    <property type="protein sequence ID" value="RPD65189.1"/>
    <property type="molecule type" value="Genomic_DNA"/>
</dbReference>
<dbReference type="InterPro" id="IPR001810">
    <property type="entry name" value="F-box_dom"/>
</dbReference>
<dbReference type="Gene3D" id="1.20.1280.50">
    <property type="match status" value="1"/>
</dbReference>
<sequence>MQMRNTADIVGPSRAADLPPKVLEAIFLALQAQSINTIVIADRPDCGFRAPWVATTQVCRRWREVALTTPKLWSAIRITAEDCEAEPINTLLQRSGDEDLEIHIDGLRLDMREACALIQPHGQRVSALGVEFDELQAETVQVLLLHMGPRLQMLQLVCALPAVECGLTLDPETVPGLQVLMVRHIYLQPAAEMASLKELRLEQLWGAGGKEQRAKLLYDILASFPNLEFLDLTDAIPAAHDVDAEAAPILEFPNLRSMTVNELAIDLPANLGRLKIPESAELHVTARYESCPPEWDEENTVLPMEVLGEKHFDNFPMLMEATDLSLTLGARCCLPDIMVQGGNWSFSIPSMEDEAEGVNRLPEFVNHILDGFPDVILRPQNVKFLNLHISQHLPDYDDWAVLLSEFPNVFALTVGGRRAFNAVVRALRERKEELLPKLFQLTACIAVKIDVNTKADARAFGALLVERAAADKSLKSLIVNVPEMPLNDATVRLAGSLVAHMSLRGGRVRVERKACIACHGYHEH</sequence>
<dbReference type="AlphaFoldDB" id="A0A5C2SQ15"/>
<evidence type="ECO:0000259" key="1">
    <source>
        <dbReference type="Pfam" id="PF12937"/>
    </source>
</evidence>
<name>A0A5C2SQ15_9APHY</name>
<organism evidence="2 3">
    <name type="scientific">Lentinus tigrinus ALCF2SS1-6</name>
    <dbReference type="NCBI Taxonomy" id="1328759"/>
    <lineage>
        <taxon>Eukaryota</taxon>
        <taxon>Fungi</taxon>
        <taxon>Dikarya</taxon>
        <taxon>Basidiomycota</taxon>
        <taxon>Agaricomycotina</taxon>
        <taxon>Agaricomycetes</taxon>
        <taxon>Polyporales</taxon>
        <taxon>Polyporaceae</taxon>
        <taxon>Lentinus</taxon>
    </lineage>
</organism>
<dbReference type="STRING" id="1328759.A0A5C2SQ15"/>
<feature type="domain" description="F-box" evidence="1">
    <location>
        <begin position="16"/>
        <end position="77"/>
    </location>
</feature>
<reference evidence="2" key="1">
    <citation type="journal article" date="2018" name="Genome Biol. Evol.">
        <title>Genomics and development of Lentinus tigrinus, a white-rot wood-decaying mushroom with dimorphic fruiting bodies.</title>
        <authorList>
            <person name="Wu B."/>
            <person name="Xu Z."/>
            <person name="Knudson A."/>
            <person name="Carlson A."/>
            <person name="Chen N."/>
            <person name="Kovaka S."/>
            <person name="LaButti K."/>
            <person name="Lipzen A."/>
            <person name="Pennachio C."/>
            <person name="Riley R."/>
            <person name="Schakwitz W."/>
            <person name="Umezawa K."/>
            <person name="Ohm R.A."/>
            <person name="Grigoriev I.V."/>
            <person name="Nagy L.G."/>
            <person name="Gibbons J."/>
            <person name="Hibbett D."/>
        </authorList>
    </citation>
    <scope>NUCLEOTIDE SEQUENCE [LARGE SCALE GENOMIC DNA]</scope>
    <source>
        <strain evidence="2">ALCF2SS1-6</strain>
    </source>
</reference>
<proteinExistence type="predicted"/>
<keyword evidence="3" id="KW-1185">Reference proteome</keyword>
<gene>
    <name evidence="2" type="ORF">L227DRAFT_204386</name>
</gene>
<protein>
    <recommendedName>
        <fullName evidence="1">F-box domain-containing protein</fullName>
    </recommendedName>
</protein>